<comment type="caution">
    <text evidence="2">The sequence shown here is derived from an EMBL/GenBank/DDBJ whole genome shotgun (WGS) entry which is preliminary data.</text>
</comment>
<evidence type="ECO:0000313" key="2">
    <source>
        <dbReference type="EMBL" id="OLP79441.1"/>
    </source>
</evidence>
<dbReference type="OMA" id="CIWVHET"/>
<feature type="compositionally biased region" description="Basic and acidic residues" evidence="1">
    <location>
        <begin position="502"/>
        <end position="513"/>
    </location>
</feature>
<feature type="region of interest" description="Disordered" evidence="1">
    <location>
        <begin position="487"/>
        <end position="513"/>
    </location>
</feature>
<reference evidence="2 3" key="1">
    <citation type="submission" date="2016-02" db="EMBL/GenBank/DDBJ databases">
        <title>Genome analysis of coral dinoflagellate symbionts highlights evolutionary adaptations to a symbiotic lifestyle.</title>
        <authorList>
            <person name="Aranda M."/>
            <person name="Li Y."/>
            <person name="Liew Y.J."/>
            <person name="Baumgarten S."/>
            <person name="Simakov O."/>
            <person name="Wilson M."/>
            <person name="Piel J."/>
            <person name="Ashoor H."/>
            <person name="Bougouffa S."/>
            <person name="Bajic V.B."/>
            <person name="Ryu T."/>
            <person name="Ravasi T."/>
            <person name="Bayer T."/>
            <person name="Micklem G."/>
            <person name="Kim H."/>
            <person name="Bhak J."/>
            <person name="Lajeunesse T.C."/>
            <person name="Voolstra C.R."/>
        </authorList>
    </citation>
    <scope>NUCLEOTIDE SEQUENCE [LARGE SCALE GENOMIC DNA]</scope>
    <source>
        <strain evidence="2 3">CCMP2467</strain>
    </source>
</reference>
<dbReference type="Proteomes" id="UP000186817">
    <property type="component" value="Unassembled WGS sequence"/>
</dbReference>
<keyword evidence="3" id="KW-1185">Reference proteome</keyword>
<evidence type="ECO:0000313" key="3">
    <source>
        <dbReference type="Proteomes" id="UP000186817"/>
    </source>
</evidence>
<accession>A0A1Q9C970</accession>
<protein>
    <submittedName>
        <fullName evidence="2">Uncharacterized protein</fullName>
    </submittedName>
</protein>
<evidence type="ECO:0000256" key="1">
    <source>
        <dbReference type="SAM" id="MobiDB-lite"/>
    </source>
</evidence>
<sequence>MLRAPGRQHVRTHGGAPARGKLKILRHAVEVASLLVRLLLAVPRAVPCGFCVKIASKEPTNVTALHTSAITVLTLILLDVQGWRCKTRMFSALHLPDEMEFLETRVLLRPIFHCEKMQKADFRCFCISVGQPTAALWCSYHPSCYGVQFYNAGMEENDGVKTEELVQDNLFYLLVKPPHGSYTMAQPLHGLPARFRRGERAFVFADDLQRSPEWMDNLEESSLLHVQRTWAEPNGVDVVLIIPAKDVAAKQGNGVKVHEVSWVRPELNAGFSTQRHPPLGRHVLVLGPRKPEKFGWMLCQFRVDRDFFKLHALGLEYKAIIFYDSDLYVNPTSFDPLSAVPLLRLEHAHVALSRWGGLANSEVFNCAYQDSLHVSCLFYNLFYRADAKFWLLFEEWRCSISCGSCDQKPLGVMLDGPLAEYEQADKEASQHANKLPVIGFTPRCIWLYENAIRVPGFPEVINPCLDLVSQNRCSEIVVYHKAGTSARDAPDRLQSDPTVGKDANDESNKDRSREVIQGRGCAASSELLGEAWTKLRQSEGFWTSGMPSAESKHDYGLTGKEDWFVQLRLHPSDANDSLYTFFTSPTMKPEL</sequence>
<organism evidence="2 3">
    <name type="scientific">Symbiodinium microadriaticum</name>
    <name type="common">Dinoflagellate</name>
    <name type="synonym">Zooxanthella microadriatica</name>
    <dbReference type="NCBI Taxonomy" id="2951"/>
    <lineage>
        <taxon>Eukaryota</taxon>
        <taxon>Sar</taxon>
        <taxon>Alveolata</taxon>
        <taxon>Dinophyceae</taxon>
        <taxon>Suessiales</taxon>
        <taxon>Symbiodiniaceae</taxon>
        <taxon>Symbiodinium</taxon>
    </lineage>
</organism>
<gene>
    <name evidence="2" type="ORF">AK812_SmicGene40274</name>
</gene>
<dbReference type="EMBL" id="LSRX01001485">
    <property type="protein sequence ID" value="OLP79441.1"/>
    <property type="molecule type" value="Genomic_DNA"/>
</dbReference>
<dbReference type="AlphaFoldDB" id="A0A1Q9C970"/>
<name>A0A1Q9C970_SYMMI</name>
<proteinExistence type="predicted"/>